<dbReference type="EMBL" id="KY617811">
    <property type="protein sequence ID" value="ARS01306.1"/>
    <property type="molecule type" value="Genomic_DNA"/>
</dbReference>
<name>A0A1X9WE73_USTVR</name>
<accession>A0A1X9WE73</accession>
<protein>
    <submittedName>
        <fullName evidence="1">Uncharacterized protein</fullName>
    </submittedName>
</protein>
<dbReference type="AlphaFoldDB" id="A0A1X9WE73"/>
<proteinExistence type="predicted"/>
<evidence type="ECO:0000313" key="1">
    <source>
        <dbReference type="EMBL" id="ARS01306.1"/>
    </source>
</evidence>
<sequence length="215" mass="23086">MYRAISSRLPRDRVADLGLGRVWLGSDKEDIIERGDKAASVGKDDSIKVARREDLVRVVVVIIRVARRGRIPDAAAHARAQPHLSAQGAADTAGGEAALRVECGYNIEAKGDLLPGCIALGVDPAVVQGPQIGPVGRPGRLNLGPQRRAGPSRPALVMARDIYLVYYGLGQGKHRYLGVSVELIVAKYTTEELLIRVVALSLYDAYFAVERVAGV</sequence>
<reference evidence="1" key="1">
    <citation type="submission" date="2017-02" db="EMBL/GenBank/DDBJ databases">
        <title>PCR markers derived from comparative genomics for detection and identification of the rice pathogen Ustilaginoidea virens in plant tissues.</title>
        <authorList>
            <person name="Tang J."/>
            <person name="Zheng L."/>
            <person name="Jia Q."/>
            <person name="Liu H."/>
            <person name="Hsiang T."/>
            <person name="Huang J."/>
        </authorList>
    </citation>
    <scope>NUCLEOTIDE SEQUENCE</scope>
    <source>
        <strain evidence="1">HWD-2</strain>
    </source>
</reference>
<organism evidence="1">
    <name type="scientific">Ustilaginoidea virens</name>
    <name type="common">Rice false smut fungus</name>
    <name type="synonym">Villosiclava virens</name>
    <dbReference type="NCBI Taxonomy" id="1159556"/>
    <lineage>
        <taxon>Eukaryota</taxon>
        <taxon>Fungi</taxon>
        <taxon>Dikarya</taxon>
        <taxon>Ascomycota</taxon>
        <taxon>Pezizomycotina</taxon>
        <taxon>Sordariomycetes</taxon>
        <taxon>Hypocreomycetidae</taxon>
        <taxon>Hypocreales</taxon>
        <taxon>Clavicipitaceae</taxon>
        <taxon>Ustilaginoidea</taxon>
    </lineage>
</organism>